<gene>
    <name evidence="2" type="ORF">DFQ59_101812</name>
</gene>
<comment type="caution">
    <text evidence="2">The sequence shown here is derived from an EMBL/GenBank/DDBJ whole genome shotgun (WGS) entry which is preliminary data.</text>
</comment>
<reference evidence="2 3" key="1">
    <citation type="submission" date="2018-07" db="EMBL/GenBank/DDBJ databases">
        <title>Genomic Encyclopedia of Type Strains, Phase IV (KMG-IV): sequencing the most valuable type-strain genomes for metagenomic binning, comparative biology and taxonomic classification.</title>
        <authorList>
            <person name="Goeker M."/>
        </authorList>
    </citation>
    <scope>NUCLEOTIDE SEQUENCE [LARGE SCALE GENOMIC DNA]</scope>
    <source>
        <strain evidence="2 3">DSM 26407</strain>
    </source>
</reference>
<protein>
    <submittedName>
        <fullName evidence="2">Uncharacterized protein</fullName>
    </submittedName>
</protein>
<evidence type="ECO:0000313" key="3">
    <source>
        <dbReference type="Proteomes" id="UP000252707"/>
    </source>
</evidence>
<dbReference type="RefSeq" id="WP_147275162.1">
    <property type="nucleotide sequence ID" value="NZ_QPJY01000001.1"/>
</dbReference>
<keyword evidence="3" id="KW-1185">Reference proteome</keyword>
<keyword evidence="1" id="KW-1133">Transmembrane helix</keyword>
<keyword evidence="1" id="KW-0812">Transmembrane</keyword>
<proteinExistence type="predicted"/>
<feature type="transmembrane region" description="Helical" evidence="1">
    <location>
        <begin position="150"/>
        <end position="172"/>
    </location>
</feature>
<name>A0A369CM46_9GAMM</name>
<organism evidence="2 3">
    <name type="scientific">Thioalbus denitrificans</name>
    <dbReference type="NCBI Taxonomy" id="547122"/>
    <lineage>
        <taxon>Bacteria</taxon>
        <taxon>Pseudomonadati</taxon>
        <taxon>Pseudomonadota</taxon>
        <taxon>Gammaproteobacteria</taxon>
        <taxon>Chromatiales</taxon>
        <taxon>Ectothiorhodospiraceae</taxon>
        <taxon>Thioalbus</taxon>
    </lineage>
</organism>
<evidence type="ECO:0000313" key="2">
    <source>
        <dbReference type="EMBL" id="RCX33507.1"/>
    </source>
</evidence>
<evidence type="ECO:0000256" key="1">
    <source>
        <dbReference type="SAM" id="Phobius"/>
    </source>
</evidence>
<feature type="transmembrane region" description="Helical" evidence="1">
    <location>
        <begin position="114"/>
        <end position="138"/>
    </location>
</feature>
<sequence>MNEAVVEPGTATGRVLDTLRALVMSPRCLFGAIDGSQERWRDSLLLAGGAIICNTVLKSAISGEVGMALWMAVYLVVMTGFYTGVLHALVYGLLEKEPALLTTSTAVNYAMVTAALLSVPYLGPVMLLGFFALIYLALDALFGAARWRALVVVGLFVMTGLVFESAAALLGFTA</sequence>
<dbReference type="AlphaFoldDB" id="A0A369CM46"/>
<keyword evidence="1" id="KW-0472">Membrane</keyword>
<dbReference type="Proteomes" id="UP000252707">
    <property type="component" value="Unassembled WGS sequence"/>
</dbReference>
<accession>A0A369CM46</accession>
<dbReference type="EMBL" id="QPJY01000001">
    <property type="protein sequence ID" value="RCX33507.1"/>
    <property type="molecule type" value="Genomic_DNA"/>
</dbReference>
<feature type="transmembrane region" description="Helical" evidence="1">
    <location>
        <begin position="68"/>
        <end position="94"/>
    </location>
</feature>